<dbReference type="Gene3D" id="3.40.50.11530">
    <property type="match status" value="1"/>
</dbReference>
<dbReference type="InterPro" id="IPR013568">
    <property type="entry name" value="SEFIR_dom"/>
</dbReference>
<dbReference type="GO" id="GO:0097400">
    <property type="term" value="P:interleukin-17-mediated signaling pathway"/>
    <property type="evidence" value="ECO:0007669"/>
    <property type="project" value="UniProtKB-ARBA"/>
</dbReference>
<dbReference type="OrthoDB" id="6021171at2759"/>
<evidence type="ECO:0000259" key="14">
    <source>
        <dbReference type="PROSITE" id="PS51534"/>
    </source>
</evidence>
<evidence type="ECO:0000256" key="4">
    <source>
        <dbReference type="ARBA" id="ARBA00022786"/>
    </source>
</evidence>
<keyword evidence="4" id="KW-0833">Ubl conjugation pathway</keyword>
<dbReference type="EC" id="2.3.2.27" evidence="2"/>
<evidence type="ECO:0000256" key="1">
    <source>
        <dbReference type="ARBA" id="ARBA00000900"/>
    </source>
</evidence>
<comment type="catalytic activity">
    <reaction evidence="1">
        <text>S-ubiquitinyl-[E2 ubiquitin-conjugating enzyme]-L-cysteine + [acceptor protein]-L-lysine = [E2 ubiquitin-conjugating enzyme]-L-cysteine + N(6)-ubiquitinyl-[acceptor protein]-L-lysine.</text>
        <dbReference type="EC" id="2.3.2.27"/>
    </reaction>
</comment>
<accession>A0A401SF41</accession>
<dbReference type="GO" id="GO:0006954">
    <property type="term" value="P:inflammatory response"/>
    <property type="evidence" value="ECO:0007669"/>
    <property type="project" value="UniProtKB-KW"/>
</dbReference>
<evidence type="ECO:0000256" key="8">
    <source>
        <dbReference type="ARBA" id="ARBA00075327"/>
    </source>
</evidence>
<feature type="region of interest" description="Disordered" evidence="13">
    <location>
        <begin position="1"/>
        <end position="31"/>
    </location>
</feature>
<gene>
    <name evidence="15" type="ORF">chiPu_0007451</name>
</gene>
<reference evidence="15 16" key="1">
    <citation type="journal article" date="2018" name="Nat. Ecol. Evol.">
        <title>Shark genomes provide insights into elasmobranch evolution and the origin of vertebrates.</title>
        <authorList>
            <person name="Hara Y"/>
            <person name="Yamaguchi K"/>
            <person name="Onimaru K"/>
            <person name="Kadota M"/>
            <person name="Koyanagi M"/>
            <person name="Keeley SD"/>
            <person name="Tatsumi K"/>
            <person name="Tanaka K"/>
            <person name="Motone F"/>
            <person name="Kageyama Y"/>
            <person name="Nozu R"/>
            <person name="Adachi N"/>
            <person name="Nishimura O"/>
            <person name="Nakagawa R"/>
            <person name="Tanegashima C"/>
            <person name="Kiyatake I"/>
            <person name="Matsumoto R"/>
            <person name="Murakumo K"/>
            <person name="Nishida K"/>
            <person name="Terakita A"/>
            <person name="Kuratani S"/>
            <person name="Sato K"/>
            <person name="Hyodo S Kuraku.S."/>
        </authorList>
    </citation>
    <scope>NUCLEOTIDE SEQUENCE [LARGE SCALE GENOMIC DNA]</scope>
</reference>
<feature type="domain" description="SEFIR" evidence="14">
    <location>
        <begin position="245"/>
        <end position="389"/>
    </location>
</feature>
<sequence>MLRFLKPSQEYAKSSKNGPEENDETDSENSLLTSEIKSFDFAAGPMPKTSCSNDRGFSNYSGQFSQLPSHSAENVKSYAAAAAAAATQPKEYPYFSPTGHVENWHVPCVSNCGDCYTYKSDNWLSNTGMTEVSLSGSFRPSLPTSLHSSLGLSQLEPGFPLQSYQFQLPGHPLPQNPCRPRVSVYVPEPGHFPPTPLGRVDLPPYGTPGFNPPNGPGNVSFQRAVAPTDPVNTNAPFSLVLPREQRKVFVTYATDNDRHVEEVIKFVALLIRNGFETQIDMFEQNFRSINKIDWMERYINDKGYLIIIVISPKYWEAVTSQNFDMKNDEHSLNTVFIYKQLQNEFIQNGSKNFRFLPIIFPGANMNHVPSWLQNTHVYRWPMQTQDILRRLMRLEKYNPPPVGELPTIIQKSI</sequence>
<dbReference type="GO" id="GO:0038173">
    <property type="term" value="P:interleukin-17A-mediated signaling pathway"/>
    <property type="evidence" value="ECO:0007669"/>
    <property type="project" value="UniProtKB-ARBA"/>
</dbReference>
<dbReference type="InterPro" id="IPR053047">
    <property type="entry name" value="E3_ubiq_ligase_TRAF3IP2"/>
</dbReference>
<evidence type="ECO:0000256" key="6">
    <source>
        <dbReference type="ARBA" id="ARBA00064316"/>
    </source>
</evidence>
<dbReference type="Pfam" id="PF08357">
    <property type="entry name" value="SEFIR"/>
    <property type="match status" value="1"/>
</dbReference>
<dbReference type="Proteomes" id="UP000287033">
    <property type="component" value="Unassembled WGS sequence"/>
</dbReference>
<evidence type="ECO:0000256" key="12">
    <source>
        <dbReference type="ARBA" id="ARBA00080040"/>
    </source>
</evidence>
<dbReference type="OMA" id="GHVENWH"/>
<dbReference type="GO" id="GO:0005737">
    <property type="term" value="C:cytoplasm"/>
    <property type="evidence" value="ECO:0007669"/>
    <property type="project" value="UniProtKB-ARBA"/>
</dbReference>
<dbReference type="GO" id="GO:0000209">
    <property type="term" value="P:protein polyubiquitination"/>
    <property type="evidence" value="ECO:0007669"/>
    <property type="project" value="UniProtKB-ARBA"/>
</dbReference>
<keyword evidence="3" id="KW-0808">Transferase</keyword>
<organism evidence="15 16">
    <name type="scientific">Chiloscyllium punctatum</name>
    <name type="common">Brownbanded bambooshark</name>
    <name type="synonym">Hemiscyllium punctatum</name>
    <dbReference type="NCBI Taxonomy" id="137246"/>
    <lineage>
        <taxon>Eukaryota</taxon>
        <taxon>Metazoa</taxon>
        <taxon>Chordata</taxon>
        <taxon>Craniata</taxon>
        <taxon>Vertebrata</taxon>
        <taxon>Chondrichthyes</taxon>
        <taxon>Elasmobranchii</taxon>
        <taxon>Galeomorphii</taxon>
        <taxon>Galeoidea</taxon>
        <taxon>Orectolobiformes</taxon>
        <taxon>Hemiscylliidae</taxon>
        <taxon>Chiloscyllium</taxon>
    </lineage>
</organism>
<evidence type="ECO:0000256" key="11">
    <source>
        <dbReference type="ARBA" id="ARBA00078673"/>
    </source>
</evidence>
<dbReference type="FunFam" id="3.40.50.11530:FF:000007">
    <property type="entry name" value="adapter protein CIKS isoform X3"/>
    <property type="match status" value="1"/>
</dbReference>
<dbReference type="PANTHER" id="PTHR34257">
    <property type="entry name" value="ADAPTER PROTEIN CIKS"/>
    <property type="match status" value="1"/>
</dbReference>
<dbReference type="EMBL" id="BEZZ01000228">
    <property type="protein sequence ID" value="GCC29015.1"/>
    <property type="molecule type" value="Genomic_DNA"/>
</dbReference>
<evidence type="ECO:0000313" key="15">
    <source>
        <dbReference type="EMBL" id="GCC29015.1"/>
    </source>
</evidence>
<dbReference type="GO" id="GO:0043123">
    <property type="term" value="P:positive regulation of canonical NF-kappaB signal transduction"/>
    <property type="evidence" value="ECO:0007669"/>
    <property type="project" value="TreeGrafter"/>
</dbReference>
<proteinExistence type="predicted"/>
<evidence type="ECO:0000256" key="13">
    <source>
        <dbReference type="SAM" id="MobiDB-lite"/>
    </source>
</evidence>
<dbReference type="GO" id="GO:0006959">
    <property type="term" value="P:humoral immune response"/>
    <property type="evidence" value="ECO:0007669"/>
    <property type="project" value="TreeGrafter"/>
</dbReference>
<comment type="subunit">
    <text evidence="6">Interacts with IKBKG/NF-kappa B essential modulator, with CHUK/IKK-alpha and with IKBKB/IKK-beta. Interacts with TRAF6; this interaction is direct. Interacts with IL17RA and IL17RC. Interacts with IL17RB.</text>
</comment>
<keyword evidence="5" id="KW-0395">Inflammatory response</keyword>
<name>A0A401SF41_CHIPU</name>
<dbReference type="PROSITE" id="PS51534">
    <property type="entry name" value="SEFIR"/>
    <property type="match status" value="1"/>
</dbReference>
<evidence type="ECO:0000256" key="3">
    <source>
        <dbReference type="ARBA" id="ARBA00022679"/>
    </source>
</evidence>
<evidence type="ECO:0000256" key="7">
    <source>
        <dbReference type="ARBA" id="ARBA00073304"/>
    </source>
</evidence>
<comment type="caution">
    <text evidence="15">The sequence shown here is derived from an EMBL/GenBank/DDBJ whole genome shotgun (WGS) entry which is preliminary data.</text>
</comment>
<evidence type="ECO:0000256" key="2">
    <source>
        <dbReference type="ARBA" id="ARBA00012483"/>
    </source>
</evidence>
<dbReference type="GO" id="GO:0061630">
    <property type="term" value="F:ubiquitin protein ligase activity"/>
    <property type="evidence" value="ECO:0007669"/>
    <property type="project" value="UniProtKB-EC"/>
</dbReference>
<dbReference type="AlphaFoldDB" id="A0A401SF41"/>
<evidence type="ECO:0000313" key="16">
    <source>
        <dbReference type="Proteomes" id="UP000287033"/>
    </source>
</evidence>
<evidence type="ECO:0000256" key="5">
    <source>
        <dbReference type="ARBA" id="ARBA00023198"/>
    </source>
</evidence>
<protein>
    <recommendedName>
        <fullName evidence="7">E3 ubiquitin ligase TRAF3IP2</fullName>
        <ecNumber evidence="2">2.3.2.27</ecNumber>
    </recommendedName>
    <alternativeName>
        <fullName evidence="8">Adapter protein CIKS</fullName>
    </alternativeName>
    <alternativeName>
        <fullName evidence="9">Connection to IKK and SAPK/JNK</fullName>
    </alternativeName>
    <alternativeName>
        <fullName evidence="12">E3 ubiquitin-protein ligase CIKS</fullName>
    </alternativeName>
    <alternativeName>
        <fullName evidence="10">Nuclear factor NF-kappa-B activator 1</fullName>
    </alternativeName>
    <alternativeName>
        <fullName evidence="11">TRAF3-interacting protein 2</fullName>
    </alternativeName>
</protein>
<evidence type="ECO:0000256" key="9">
    <source>
        <dbReference type="ARBA" id="ARBA00076636"/>
    </source>
</evidence>
<keyword evidence="16" id="KW-1185">Reference proteome</keyword>
<dbReference type="PANTHER" id="PTHR34257:SF3">
    <property type="entry name" value="ADAPTER PROTEIN CIKS-RELATED"/>
    <property type="match status" value="1"/>
</dbReference>
<evidence type="ECO:0000256" key="10">
    <source>
        <dbReference type="ARBA" id="ARBA00078387"/>
    </source>
</evidence>
<dbReference type="STRING" id="137246.A0A401SF41"/>